<organism evidence="1 2">
    <name type="scientific">Agrobacterium cavarae</name>
    <dbReference type="NCBI Taxonomy" id="2528239"/>
    <lineage>
        <taxon>Bacteria</taxon>
        <taxon>Pseudomonadati</taxon>
        <taxon>Pseudomonadota</taxon>
        <taxon>Alphaproteobacteria</taxon>
        <taxon>Hyphomicrobiales</taxon>
        <taxon>Rhizobiaceae</taxon>
        <taxon>Rhizobium/Agrobacterium group</taxon>
        <taxon>Agrobacterium</taxon>
    </lineage>
</organism>
<dbReference type="RefSeq" id="WP_062600205.1">
    <property type="nucleotide sequence ID" value="NZ_SISF01000032.1"/>
</dbReference>
<dbReference type="InterPro" id="IPR006498">
    <property type="entry name" value="Tail_tube"/>
</dbReference>
<gene>
    <name evidence="1" type="ORF">EYC79_18165</name>
</gene>
<evidence type="ECO:0000313" key="2">
    <source>
        <dbReference type="Proteomes" id="UP000294239"/>
    </source>
</evidence>
<dbReference type="EMBL" id="SISF01000032">
    <property type="protein sequence ID" value="TBN10875.1"/>
    <property type="molecule type" value="Genomic_DNA"/>
</dbReference>
<dbReference type="Proteomes" id="UP000294239">
    <property type="component" value="Unassembled WGS sequence"/>
</dbReference>
<name>A0ABY1Y5G1_9HYPH</name>
<dbReference type="Pfam" id="PF04985">
    <property type="entry name" value="Phage_tube"/>
    <property type="match status" value="1"/>
</dbReference>
<reference evidence="1 2" key="1">
    <citation type="submission" date="2019-02" db="EMBL/GenBank/DDBJ databases">
        <title>Current taxonomic status of genus Agrobacterium and description of Agrobacterium cavarae sp. nov. isolated from maize roots.</title>
        <authorList>
            <person name="Flores-Felix J.D."/>
            <person name="Menendez E."/>
            <person name="Ramirez-Bahena M.H."/>
            <person name="Garcia-Fraile P."/>
            <person name="Velazquez E."/>
        </authorList>
    </citation>
    <scope>NUCLEOTIDE SEQUENCE [LARGE SCALE GENOMIC DNA]</scope>
    <source>
        <strain evidence="1 2">RZME10</strain>
    </source>
</reference>
<proteinExistence type="predicted"/>
<evidence type="ECO:0000313" key="1">
    <source>
        <dbReference type="EMBL" id="TBN10875.1"/>
    </source>
</evidence>
<keyword evidence="2" id="KW-1185">Reference proteome</keyword>
<accession>A0ABY1Y5G1</accession>
<dbReference type="GeneID" id="301043109"/>
<comment type="caution">
    <text evidence="1">The sequence shown here is derived from an EMBL/GenBank/DDBJ whole genome shotgun (WGS) entry which is preliminary data.</text>
</comment>
<sequence>MAEKTLPRFILRDCMVWADRESKLGQIGDVTLPVPEAKREAMRNAGMIKERNVHLGYNALEMGFKMPGFDPQILKLFGLKPGVDTPFLVTGALVDEDGTTHSAVVSIRGKMYKPDAGTWKGGDLAENDYAVDVNYYKLEIDGAEIYEVDDFDFKVGGVSQYADIRNALMLN</sequence>
<protein>
    <submittedName>
        <fullName evidence="1">Phage tail protein</fullName>
    </submittedName>
</protein>